<dbReference type="eggNOG" id="KOG0118">
    <property type="taxonomic scope" value="Eukaryota"/>
</dbReference>
<accession>L1JP26</accession>
<reference evidence="18" key="2">
    <citation type="submission" date="2012-11" db="EMBL/GenBank/DDBJ databases">
        <authorList>
            <person name="Kuo A."/>
            <person name="Curtis B.A."/>
            <person name="Tanifuji G."/>
            <person name="Burki F."/>
            <person name="Gruber A."/>
            <person name="Irimia M."/>
            <person name="Maruyama S."/>
            <person name="Arias M.C."/>
            <person name="Ball S.G."/>
            <person name="Gile G.H."/>
            <person name="Hirakawa Y."/>
            <person name="Hopkins J.F."/>
            <person name="Rensing S.A."/>
            <person name="Schmutz J."/>
            <person name="Symeonidi A."/>
            <person name="Elias M."/>
            <person name="Eveleigh R.J."/>
            <person name="Herman E.K."/>
            <person name="Klute M.J."/>
            <person name="Nakayama T."/>
            <person name="Obornik M."/>
            <person name="Reyes-Prieto A."/>
            <person name="Armbrust E.V."/>
            <person name="Aves S.J."/>
            <person name="Beiko R.G."/>
            <person name="Coutinho P."/>
            <person name="Dacks J.B."/>
            <person name="Durnford D.G."/>
            <person name="Fast N.M."/>
            <person name="Green B.R."/>
            <person name="Grisdale C."/>
            <person name="Hempe F."/>
            <person name="Henrissat B."/>
            <person name="Hoppner M.P."/>
            <person name="Ishida K.-I."/>
            <person name="Kim E."/>
            <person name="Koreny L."/>
            <person name="Kroth P.G."/>
            <person name="Liu Y."/>
            <person name="Malik S.-B."/>
            <person name="Maier U.G."/>
            <person name="McRose D."/>
            <person name="Mock T."/>
            <person name="Neilson J.A."/>
            <person name="Onodera N.T."/>
            <person name="Poole A.M."/>
            <person name="Pritham E.J."/>
            <person name="Richards T.A."/>
            <person name="Rocap G."/>
            <person name="Roy S.W."/>
            <person name="Sarai C."/>
            <person name="Schaack S."/>
            <person name="Shirato S."/>
            <person name="Slamovits C.H."/>
            <person name="Spencer D.F."/>
            <person name="Suzuki S."/>
            <person name="Worden A.Z."/>
            <person name="Zauner S."/>
            <person name="Barry K."/>
            <person name="Bell C."/>
            <person name="Bharti A.K."/>
            <person name="Crow J.A."/>
            <person name="Grimwood J."/>
            <person name="Kramer R."/>
            <person name="Lindquist E."/>
            <person name="Lucas S."/>
            <person name="Salamov A."/>
            <person name="McFadden G.I."/>
            <person name="Lane C.E."/>
            <person name="Keeling P.J."/>
            <person name="Gray M.W."/>
            <person name="Grigoriev I.V."/>
            <person name="Archibald J.M."/>
        </authorList>
    </citation>
    <scope>NUCLEOTIDE SEQUENCE</scope>
    <source>
        <strain evidence="18">CCMP2712</strain>
    </source>
</reference>
<evidence type="ECO:0000256" key="5">
    <source>
        <dbReference type="ARBA" id="ARBA00022728"/>
    </source>
</evidence>
<dbReference type="HOGENOM" id="CLU_951384_0_0_1"/>
<feature type="zinc finger region" description="C3H1-type" evidence="12">
    <location>
        <begin position="160"/>
        <end position="187"/>
    </location>
</feature>
<evidence type="ECO:0000256" key="6">
    <source>
        <dbReference type="ARBA" id="ARBA00022771"/>
    </source>
</evidence>
<dbReference type="PROSITE" id="PS50102">
    <property type="entry name" value="RRM"/>
    <property type="match status" value="1"/>
</dbReference>
<dbReference type="GO" id="GO:0071007">
    <property type="term" value="C:U2-type catalytic step 2 spliceosome"/>
    <property type="evidence" value="ECO:0007669"/>
    <property type="project" value="TreeGrafter"/>
</dbReference>
<dbReference type="Pfam" id="PF00076">
    <property type="entry name" value="RRM_1"/>
    <property type="match status" value="1"/>
</dbReference>
<dbReference type="InterPro" id="IPR032297">
    <property type="entry name" value="Torus"/>
</dbReference>
<dbReference type="Proteomes" id="UP000011087">
    <property type="component" value="Unassembled WGS sequence"/>
</dbReference>
<keyword evidence="10" id="KW-0539">Nucleus</keyword>
<dbReference type="PROSITE" id="PS50158">
    <property type="entry name" value="ZF_CCHC"/>
    <property type="match status" value="1"/>
</dbReference>
<dbReference type="AlphaFoldDB" id="L1JP26"/>
<dbReference type="GO" id="GO:0008380">
    <property type="term" value="P:RNA splicing"/>
    <property type="evidence" value="ECO:0007669"/>
    <property type="project" value="UniProtKB-KW"/>
</dbReference>
<evidence type="ECO:0000259" key="14">
    <source>
        <dbReference type="PROSITE" id="PS50103"/>
    </source>
</evidence>
<dbReference type="InterPro" id="IPR000504">
    <property type="entry name" value="RRM_dom"/>
</dbReference>
<evidence type="ECO:0000313" key="16">
    <source>
        <dbReference type="EMBL" id="EKX50326.1"/>
    </source>
</evidence>
<name>L1JP26_GUITC</name>
<keyword evidence="9" id="KW-0508">mRNA splicing</keyword>
<dbReference type="SUPFAM" id="SSF57756">
    <property type="entry name" value="Retrovirus zinc finger-like domains"/>
    <property type="match status" value="1"/>
</dbReference>
<evidence type="ECO:0000256" key="7">
    <source>
        <dbReference type="ARBA" id="ARBA00022833"/>
    </source>
</evidence>
<dbReference type="Gene3D" id="4.10.60.10">
    <property type="entry name" value="Zinc finger, CCHC-type"/>
    <property type="match status" value="1"/>
</dbReference>
<dbReference type="GeneID" id="17306887"/>
<feature type="domain" description="RRM" evidence="13">
    <location>
        <begin position="225"/>
        <end position="293"/>
    </location>
</feature>
<dbReference type="InterPro" id="IPR036875">
    <property type="entry name" value="Znf_CCHC_sf"/>
</dbReference>
<feature type="domain" description="C3H1-type" evidence="14">
    <location>
        <begin position="160"/>
        <end position="187"/>
    </location>
</feature>
<keyword evidence="8 11" id="KW-0694">RNA-binding</keyword>
<dbReference type="Gene3D" id="3.30.70.330">
    <property type="match status" value="1"/>
</dbReference>
<dbReference type="PANTHER" id="PTHR14089:SF2">
    <property type="entry name" value="PRE-MRNA-SPLICING FACTOR CWC2"/>
    <property type="match status" value="1"/>
</dbReference>
<dbReference type="GO" id="GO:0071006">
    <property type="term" value="C:U2-type catalytic step 1 spliceosome"/>
    <property type="evidence" value="ECO:0007669"/>
    <property type="project" value="TreeGrafter"/>
</dbReference>
<evidence type="ECO:0000259" key="13">
    <source>
        <dbReference type="PROSITE" id="PS50102"/>
    </source>
</evidence>
<keyword evidence="4 12" id="KW-0479">Metal-binding</keyword>
<comment type="similarity">
    <text evidence="2">Belongs to the RRM CWC2 family.</text>
</comment>
<evidence type="ECO:0000256" key="3">
    <source>
        <dbReference type="ARBA" id="ARBA00022664"/>
    </source>
</evidence>
<dbReference type="GO" id="GO:0006397">
    <property type="term" value="P:mRNA processing"/>
    <property type="evidence" value="ECO:0007669"/>
    <property type="project" value="UniProtKB-KW"/>
</dbReference>
<keyword evidence="3" id="KW-0507">mRNA processing</keyword>
<evidence type="ECO:0000256" key="10">
    <source>
        <dbReference type="ARBA" id="ARBA00023242"/>
    </source>
</evidence>
<evidence type="ECO:0000313" key="17">
    <source>
        <dbReference type="EnsemblProtists" id="EKX50326"/>
    </source>
</evidence>
<reference evidence="16 18" key="1">
    <citation type="journal article" date="2012" name="Nature">
        <title>Algal genomes reveal evolutionary mosaicism and the fate of nucleomorphs.</title>
        <authorList>
            <consortium name="DOE Joint Genome Institute"/>
            <person name="Curtis B.A."/>
            <person name="Tanifuji G."/>
            <person name="Burki F."/>
            <person name="Gruber A."/>
            <person name="Irimia M."/>
            <person name="Maruyama S."/>
            <person name="Arias M.C."/>
            <person name="Ball S.G."/>
            <person name="Gile G.H."/>
            <person name="Hirakawa Y."/>
            <person name="Hopkins J.F."/>
            <person name="Kuo A."/>
            <person name="Rensing S.A."/>
            <person name="Schmutz J."/>
            <person name="Symeonidi A."/>
            <person name="Elias M."/>
            <person name="Eveleigh R.J."/>
            <person name="Herman E.K."/>
            <person name="Klute M.J."/>
            <person name="Nakayama T."/>
            <person name="Obornik M."/>
            <person name="Reyes-Prieto A."/>
            <person name="Armbrust E.V."/>
            <person name="Aves S.J."/>
            <person name="Beiko R.G."/>
            <person name="Coutinho P."/>
            <person name="Dacks J.B."/>
            <person name="Durnford D.G."/>
            <person name="Fast N.M."/>
            <person name="Green B.R."/>
            <person name="Grisdale C.J."/>
            <person name="Hempel F."/>
            <person name="Henrissat B."/>
            <person name="Hoppner M.P."/>
            <person name="Ishida K."/>
            <person name="Kim E."/>
            <person name="Koreny L."/>
            <person name="Kroth P.G."/>
            <person name="Liu Y."/>
            <person name="Malik S.B."/>
            <person name="Maier U.G."/>
            <person name="McRose D."/>
            <person name="Mock T."/>
            <person name="Neilson J.A."/>
            <person name="Onodera N.T."/>
            <person name="Poole A.M."/>
            <person name="Pritham E.J."/>
            <person name="Richards T.A."/>
            <person name="Rocap G."/>
            <person name="Roy S.W."/>
            <person name="Sarai C."/>
            <person name="Schaack S."/>
            <person name="Shirato S."/>
            <person name="Slamovits C.H."/>
            <person name="Spencer D.F."/>
            <person name="Suzuki S."/>
            <person name="Worden A.Z."/>
            <person name="Zauner S."/>
            <person name="Barry K."/>
            <person name="Bell C."/>
            <person name="Bharti A.K."/>
            <person name="Crow J.A."/>
            <person name="Grimwood J."/>
            <person name="Kramer R."/>
            <person name="Lindquist E."/>
            <person name="Lucas S."/>
            <person name="Salamov A."/>
            <person name="McFadden G.I."/>
            <person name="Lane C.E."/>
            <person name="Keeling P.J."/>
            <person name="Gray M.W."/>
            <person name="Grigoriev I.V."/>
            <person name="Archibald J.M."/>
        </authorList>
    </citation>
    <scope>NUCLEOTIDE SEQUENCE</scope>
    <source>
        <strain evidence="16 18">CCMP2712</strain>
    </source>
</reference>
<dbReference type="RefSeq" id="XP_005837306.1">
    <property type="nucleotide sequence ID" value="XM_005837249.1"/>
</dbReference>
<dbReference type="SUPFAM" id="SSF54928">
    <property type="entry name" value="RNA-binding domain, RBD"/>
    <property type="match status" value="1"/>
</dbReference>
<dbReference type="Pfam" id="PF16131">
    <property type="entry name" value="Torus"/>
    <property type="match status" value="1"/>
</dbReference>
<proteinExistence type="inferred from homology"/>
<protein>
    <submittedName>
        <fullName evidence="16 17">Uncharacterized protein</fullName>
    </submittedName>
</protein>
<keyword evidence="5" id="KW-0747">Spliceosome</keyword>
<keyword evidence="18" id="KW-1185">Reference proteome</keyword>
<evidence type="ECO:0000313" key="18">
    <source>
        <dbReference type="Proteomes" id="UP000011087"/>
    </source>
</evidence>
<feature type="domain" description="CCHC-type" evidence="15">
    <location>
        <begin position="43"/>
        <end position="57"/>
    </location>
</feature>
<reference evidence="17" key="3">
    <citation type="submission" date="2015-06" db="UniProtKB">
        <authorList>
            <consortium name="EnsemblProtists"/>
        </authorList>
    </citation>
    <scope>IDENTIFICATION</scope>
</reference>
<dbReference type="InterPro" id="IPR035979">
    <property type="entry name" value="RBD_domain_sf"/>
</dbReference>
<dbReference type="OrthoDB" id="10251848at2759"/>
<dbReference type="GO" id="GO:0017070">
    <property type="term" value="F:U6 snRNA binding"/>
    <property type="evidence" value="ECO:0007669"/>
    <property type="project" value="TreeGrafter"/>
</dbReference>
<dbReference type="InterPro" id="IPR001878">
    <property type="entry name" value="Znf_CCHC"/>
</dbReference>
<evidence type="ECO:0000256" key="12">
    <source>
        <dbReference type="PROSITE-ProRule" id="PRU00723"/>
    </source>
</evidence>
<dbReference type="Pfam" id="PF00098">
    <property type="entry name" value="zf-CCHC"/>
    <property type="match status" value="1"/>
</dbReference>
<evidence type="ECO:0000256" key="2">
    <source>
        <dbReference type="ARBA" id="ARBA00008024"/>
    </source>
</evidence>
<sequence>MAVQAPKNLAGLPTEGRKRAHKDLSNYGYAGDDYKFDNPHAICYRCSRPGHVSRDCPYYGSGQSSLTIFTDYDRATPEGEDHIKMLKISMANYSRRPARKQIEEFSNKSLQAPEGCNEYNIWYGKWCGQQWKPDKDLSAAPHRCCVRRDAGRTKADDRFGESAYCCIFFARGCCALGADCTFLHRIPTPQDDKRLDMLHDIFGRDRHNSDRDDMRGTGNFNKNNRTLYVGGLKILHGTDAAHKSLLRHFSEWGEIEQLRIIPNKAIGFVTYRHRANAEFALVVPMISVAHLSY</sequence>
<dbReference type="OMA" id="CYPERAY"/>
<evidence type="ECO:0000256" key="4">
    <source>
        <dbReference type="ARBA" id="ARBA00022723"/>
    </source>
</evidence>
<dbReference type="PANTHER" id="PTHR14089">
    <property type="entry name" value="PRE-MRNA-SPLICING FACTOR RBM22"/>
    <property type="match status" value="1"/>
</dbReference>
<comment type="subcellular location">
    <subcellularLocation>
        <location evidence="1">Nucleus</location>
    </subcellularLocation>
</comment>
<dbReference type="PaxDb" id="55529-EKX50326"/>
<evidence type="ECO:0000256" key="8">
    <source>
        <dbReference type="ARBA" id="ARBA00022884"/>
    </source>
</evidence>
<keyword evidence="7 12" id="KW-0862">Zinc</keyword>
<keyword evidence="6 12" id="KW-0863">Zinc-finger</keyword>
<evidence type="ECO:0000256" key="1">
    <source>
        <dbReference type="ARBA" id="ARBA00004123"/>
    </source>
</evidence>
<gene>
    <name evidence="16" type="ORF">GUITHDRAFT_151280</name>
</gene>
<dbReference type="InterPro" id="IPR012677">
    <property type="entry name" value="Nucleotide-bd_a/b_plait_sf"/>
</dbReference>
<evidence type="ECO:0000256" key="11">
    <source>
        <dbReference type="PROSITE-ProRule" id="PRU00176"/>
    </source>
</evidence>
<dbReference type="SMART" id="SM00343">
    <property type="entry name" value="ZnF_C2HC"/>
    <property type="match status" value="1"/>
</dbReference>
<dbReference type="GO" id="GO:0000974">
    <property type="term" value="C:Prp19 complex"/>
    <property type="evidence" value="ECO:0007669"/>
    <property type="project" value="TreeGrafter"/>
</dbReference>
<dbReference type="EnsemblProtists" id="EKX50326">
    <property type="protein sequence ID" value="EKX50326"/>
    <property type="gene ID" value="GUITHDRAFT_151280"/>
</dbReference>
<organism evidence="16">
    <name type="scientific">Guillardia theta (strain CCMP2712)</name>
    <name type="common">Cryptophyte</name>
    <dbReference type="NCBI Taxonomy" id="905079"/>
    <lineage>
        <taxon>Eukaryota</taxon>
        <taxon>Cryptophyceae</taxon>
        <taxon>Pyrenomonadales</taxon>
        <taxon>Geminigeraceae</taxon>
        <taxon>Guillardia</taxon>
    </lineage>
</organism>
<dbReference type="InterPro" id="IPR000571">
    <property type="entry name" value="Znf_CCCH"/>
</dbReference>
<evidence type="ECO:0000259" key="15">
    <source>
        <dbReference type="PROSITE" id="PS50158"/>
    </source>
</evidence>
<dbReference type="EMBL" id="JH992979">
    <property type="protein sequence ID" value="EKX50326.1"/>
    <property type="molecule type" value="Genomic_DNA"/>
</dbReference>
<dbReference type="GO" id="GO:0036002">
    <property type="term" value="F:pre-mRNA binding"/>
    <property type="evidence" value="ECO:0007669"/>
    <property type="project" value="TreeGrafter"/>
</dbReference>
<dbReference type="GO" id="GO:0008270">
    <property type="term" value="F:zinc ion binding"/>
    <property type="evidence" value="ECO:0007669"/>
    <property type="project" value="UniProtKB-KW"/>
</dbReference>
<dbReference type="KEGG" id="gtt:GUITHDRAFT_151280"/>
<dbReference type="PROSITE" id="PS50103">
    <property type="entry name" value="ZF_C3H1"/>
    <property type="match status" value="1"/>
</dbReference>
<evidence type="ECO:0000256" key="9">
    <source>
        <dbReference type="ARBA" id="ARBA00023187"/>
    </source>
</evidence>
<dbReference type="InterPro" id="IPR039171">
    <property type="entry name" value="Cwc2/Slt11"/>
</dbReference>
<dbReference type="STRING" id="905079.L1JP26"/>